<dbReference type="AlphaFoldDB" id="A0A0F9R9E5"/>
<proteinExistence type="predicted"/>
<dbReference type="NCBIfam" id="TIGR01563">
    <property type="entry name" value="gp16_SPP1"/>
    <property type="match status" value="1"/>
</dbReference>
<organism evidence="1">
    <name type="scientific">marine sediment metagenome</name>
    <dbReference type="NCBI Taxonomy" id="412755"/>
    <lineage>
        <taxon>unclassified sequences</taxon>
        <taxon>metagenomes</taxon>
        <taxon>ecological metagenomes</taxon>
    </lineage>
</organism>
<protein>
    <recommendedName>
        <fullName evidence="2">Phage head-tail adaptor</fullName>
    </recommendedName>
</protein>
<name>A0A0F9R9E5_9ZZZZ</name>
<dbReference type="Gene3D" id="2.40.10.270">
    <property type="entry name" value="Bacteriophage SPP1 head-tail adaptor protein"/>
    <property type="match status" value="1"/>
</dbReference>
<gene>
    <name evidence="1" type="ORF">LCGC14_1000130</name>
</gene>
<evidence type="ECO:0000313" key="1">
    <source>
        <dbReference type="EMBL" id="KKN14048.1"/>
    </source>
</evidence>
<dbReference type="EMBL" id="LAZR01003858">
    <property type="protein sequence ID" value="KKN14048.1"/>
    <property type="molecule type" value="Genomic_DNA"/>
</dbReference>
<sequence length="106" mass="12051">MRSGQLNNRITIQADTGTKNSVGQKIESWGTLATVWGRVRSLTGSERFAAQQLVVELSYEITIRFRTDINETHRIVLTDGQTLDIQSAFDPDGRRRELKILCKERS</sequence>
<dbReference type="InterPro" id="IPR008767">
    <property type="entry name" value="Phage_SPP1_head-tail_adaptor"/>
</dbReference>
<reference evidence="1" key="1">
    <citation type="journal article" date="2015" name="Nature">
        <title>Complex archaea that bridge the gap between prokaryotes and eukaryotes.</title>
        <authorList>
            <person name="Spang A."/>
            <person name="Saw J.H."/>
            <person name="Jorgensen S.L."/>
            <person name="Zaremba-Niedzwiedzka K."/>
            <person name="Martijn J."/>
            <person name="Lind A.E."/>
            <person name="van Eijk R."/>
            <person name="Schleper C."/>
            <person name="Guy L."/>
            <person name="Ettema T.J."/>
        </authorList>
    </citation>
    <scope>NUCLEOTIDE SEQUENCE</scope>
</reference>
<comment type="caution">
    <text evidence="1">The sequence shown here is derived from an EMBL/GenBank/DDBJ whole genome shotgun (WGS) entry which is preliminary data.</text>
</comment>
<dbReference type="InterPro" id="IPR038666">
    <property type="entry name" value="SSP1_head-tail_sf"/>
</dbReference>
<dbReference type="Pfam" id="PF05521">
    <property type="entry name" value="Phage_HCP"/>
    <property type="match status" value="1"/>
</dbReference>
<evidence type="ECO:0008006" key="2">
    <source>
        <dbReference type="Google" id="ProtNLM"/>
    </source>
</evidence>
<accession>A0A0F9R9E5</accession>